<protein>
    <submittedName>
        <fullName evidence="1">Uncharacterized protein</fullName>
    </submittedName>
</protein>
<name>A0A7Z1A3T7_MORCA</name>
<dbReference type="AlphaFoldDB" id="A0A7Z1A3T7"/>
<proteinExistence type="predicted"/>
<dbReference type="Proteomes" id="UP000078446">
    <property type="component" value="Unassembled WGS sequence"/>
</dbReference>
<dbReference type="EMBL" id="LXHE01000012">
    <property type="protein sequence ID" value="OAV00636.1"/>
    <property type="molecule type" value="Genomic_DNA"/>
</dbReference>
<evidence type="ECO:0000313" key="1">
    <source>
        <dbReference type="EMBL" id="OAV00636.1"/>
    </source>
</evidence>
<reference evidence="1 2" key="1">
    <citation type="journal article" date="2016" name="Genome Biol. Evol.">
        <title>Comparative Genomic Analyses of the Moraxella catarrhalis Serosensitive and Seroresistant Lineages Demonstrate Their Independent Evolution.</title>
        <authorList>
            <person name="Earl J.P."/>
            <person name="de Vries S.P."/>
            <person name="Ahmed A."/>
            <person name="Powell E."/>
            <person name="Schultz M.P."/>
            <person name="Hermans P.W."/>
            <person name="Hill D.J."/>
            <person name="Zhou Z."/>
            <person name="Constantinidou C.I."/>
            <person name="Hu F.Z."/>
            <person name="Bootsma H.J."/>
            <person name="Ehrlich G.D."/>
        </authorList>
    </citation>
    <scope>NUCLEOTIDE SEQUENCE [LARGE SCALE GENOMIC DNA]</scope>
    <source>
        <strain evidence="1 2">Z7574</strain>
    </source>
</reference>
<comment type="caution">
    <text evidence="1">The sequence shown here is derived from an EMBL/GenBank/DDBJ whole genome shotgun (WGS) entry which is preliminary data.</text>
</comment>
<gene>
    <name evidence="1" type="ORF">AO382_1190</name>
</gene>
<sequence length="41" mass="4951">MILWITFKICLEKAYQSQSFTARILNLLDETKLSLWYKNLN</sequence>
<accession>A0A7Z1A3T7</accession>
<evidence type="ECO:0000313" key="2">
    <source>
        <dbReference type="Proteomes" id="UP000078446"/>
    </source>
</evidence>
<organism evidence="1 2">
    <name type="scientific">Moraxella catarrhalis</name>
    <name type="common">Branhamella catarrhalis</name>
    <dbReference type="NCBI Taxonomy" id="480"/>
    <lineage>
        <taxon>Bacteria</taxon>
        <taxon>Pseudomonadati</taxon>
        <taxon>Pseudomonadota</taxon>
        <taxon>Gammaproteobacteria</taxon>
        <taxon>Moraxellales</taxon>
        <taxon>Moraxellaceae</taxon>
        <taxon>Moraxella</taxon>
    </lineage>
</organism>